<dbReference type="EMBL" id="MUJZ01030479">
    <property type="protein sequence ID" value="OTF77878.1"/>
    <property type="molecule type" value="Genomic_DNA"/>
</dbReference>
<name>A0A1Y3BDB6_EURMA</name>
<reference evidence="2 3" key="1">
    <citation type="submission" date="2017-03" db="EMBL/GenBank/DDBJ databases">
        <title>Genome Survey of Euroglyphus maynei.</title>
        <authorList>
            <person name="Arlian L.G."/>
            <person name="Morgan M.S."/>
            <person name="Rider S.D."/>
        </authorList>
    </citation>
    <scope>NUCLEOTIDE SEQUENCE [LARGE SCALE GENOMIC DNA]</scope>
    <source>
        <strain evidence="2">Arlian Lab</strain>
        <tissue evidence="2">Whole body</tissue>
    </source>
</reference>
<proteinExistence type="predicted"/>
<accession>A0A1Y3BDB6</accession>
<gene>
    <name evidence="2" type="ORF">BLA29_012439</name>
</gene>
<organism evidence="2 3">
    <name type="scientific">Euroglyphus maynei</name>
    <name type="common">Mayne's house dust mite</name>
    <dbReference type="NCBI Taxonomy" id="6958"/>
    <lineage>
        <taxon>Eukaryota</taxon>
        <taxon>Metazoa</taxon>
        <taxon>Ecdysozoa</taxon>
        <taxon>Arthropoda</taxon>
        <taxon>Chelicerata</taxon>
        <taxon>Arachnida</taxon>
        <taxon>Acari</taxon>
        <taxon>Acariformes</taxon>
        <taxon>Sarcoptiformes</taxon>
        <taxon>Astigmata</taxon>
        <taxon>Psoroptidia</taxon>
        <taxon>Analgoidea</taxon>
        <taxon>Pyroglyphidae</taxon>
        <taxon>Pyroglyphinae</taxon>
        <taxon>Euroglyphus</taxon>
    </lineage>
</organism>
<comment type="caution">
    <text evidence="2">The sequence shown here is derived from an EMBL/GenBank/DDBJ whole genome shotgun (WGS) entry which is preliminary data.</text>
</comment>
<evidence type="ECO:0000256" key="1">
    <source>
        <dbReference type="SAM" id="MobiDB-lite"/>
    </source>
</evidence>
<feature type="compositionally biased region" description="Polar residues" evidence="1">
    <location>
        <begin position="8"/>
        <end position="25"/>
    </location>
</feature>
<feature type="region of interest" description="Disordered" evidence="1">
    <location>
        <begin position="1"/>
        <end position="39"/>
    </location>
</feature>
<feature type="region of interest" description="Disordered" evidence="1">
    <location>
        <begin position="88"/>
        <end position="109"/>
    </location>
</feature>
<feature type="non-terminal residue" evidence="2">
    <location>
        <position position="1"/>
    </location>
</feature>
<dbReference type="AlphaFoldDB" id="A0A1Y3BDB6"/>
<keyword evidence="3" id="KW-1185">Reference proteome</keyword>
<dbReference type="Proteomes" id="UP000194236">
    <property type="component" value="Unassembled WGS sequence"/>
</dbReference>
<sequence length="146" mass="16843">ENERIVPNNDTIISQLFNPSQSAQRRSYEDDSNESSQSLFKSLIPKSAFKKPIKKIFRSWFEPDPEALDDESTSSTYYFARPKSNPFQAIRNRKNHPIHDSSINTQSTIKTRQVPAASNYVNRVTKYANHDQQQQYNAAQSPYNKA</sequence>
<protein>
    <submittedName>
        <fullName evidence="2">Uncharacterized protein</fullName>
    </submittedName>
</protein>
<evidence type="ECO:0000313" key="3">
    <source>
        <dbReference type="Proteomes" id="UP000194236"/>
    </source>
</evidence>
<evidence type="ECO:0000313" key="2">
    <source>
        <dbReference type="EMBL" id="OTF77878.1"/>
    </source>
</evidence>